<dbReference type="EMBL" id="LR746496">
    <property type="protein sequence ID" value="CAA7600231.1"/>
    <property type="molecule type" value="Genomic_DNA"/>
</dbReference>
<evidence type="ECO:0000313" key="5">
    <source>
        <dbReference type="Proteomes" id="UP001071230"/>
    </source>
</evidence>
<evidence type="ECO:0000259" key="2">
    <source>
        <dbReference type="Pfam" id="PF04239"/>
    </source>
</evidence>
<accession>A0A8S0WWE8</accession>
<feature type="region of interest" description="Disordered" evidence="1">
    <location>
        <begin position="1"/>
        <end position="24"/>
    </location>
</feature>
<proteinExistence type="predicted"/>
<evidence type="ECO:0000313" key="4">
    <source>
        <dbReference type="EMBL" id="CEJ09609.1"/>
    </source>
</evidence>
<keyword evidence="5" id="KW-1185">Reference proteome</keyword>
<gene>
    <name evidence="3" type="ORF">DEACI_0883</name>
    <name evidence="4" type="ORF">DEACI_4094</name>
</gene>
<dbReference type="AlphaFoldDB" id="A0A8S0WWE8"/>
<dbReference type="Proteomes" id="UP001071230">
    <property type="component" value="Unassembled WGS sequence"/>
</dbReference>
<sequence length="91" mass="9985">MSNQSVSKIDLARGPDLSGRGEGPFTEIIVDGEVDKDKLRNTKHDNTWLGEQLKNLGASSSEDVLFLAVNPLGEVIADLHRREGLADKSRR</sequence>
<name>A0A8S0WWE8_9FIRM</name>
<dbReference type="KEGG" id="aacx:DEACI_0883"/>
<reference evidence="4" key="1">
    <citation type="submission" date="2014-11" db="EMBL/GenBank/DDBJ databases">
        <authorList>
            <person name="Hornung B.V."/>
        </authorList>
    </citation>
    <scope>NUCLEOTIDE SEQUENCE</scope>
    <source>
        <strain evidence="4">INE</strain>
    </source>
</reference>
<dbReference type="InterPro" id="IPR007353">
    <property type="entry name" value="DUF421"/>
</dbReference>
<dbReference type="RefSeq" id="WP_240983932.1">
    <property type="nucleotide sequence ID" value="NZ_CDGJ01000134.1"/>
</dbReference>
<protein>
    <submittedName>
        <fullName evidence="3">Uncharacterized domain UPF0702, alpha/beta domain protein</fullName>
    </submittedName>
</protein>
<evidence type="ECO:0000313" key="3">
    <source>
        <dbReference type="EMBL" id="CAA7600231.1"/>
    </source>
</evidence>
<evidence type="ECO:0000256" key="1">
    <source>
        <dbReference type="SAM" id="MobiDB-lite"/>
    </source>
</evidence>
<dbReference type="Proteomes" id="UP000836597">
    <property type="component" value="Chromosome"/>
</dbReference>
<feature type="domain" description="YetF C-terminal" evidence="2">
    <location>
        <begin position="23"/>
        <end position="69"/>
    </location>
</feature>
<dbReference type="EMBL" id="CDGJ01000134">
    <property type="protein sequence ID" value="CEJ09609.1"/>
    <property type="molecule type" value="Genomic_DNA"/>
</dbReference>
<organism evidence="3">
    <name type="scientific">Acididesulfobacillus acetoxydans</name>
    <dbReference type="NCBI Taxonomy" id="1561005"/>
    <lineage>
        <taxon>Bacteria</taxon>
        <taxon>Bacillati</taxon>
        <taxon>Bacillota</taxon>
        <taxon>Clostridia</taxon>
        <taxon>Eubacteriales</taxon>
        <taxon>Peptococcaceae</taxon>
        <taxon>Acididesulfobacillus</taxon>
    </lineage>
</organism>
<dbReference type="Pfam" id="PF04239">
    <property type="entry name" value="DUF421"/>
    <property type="match status" value="1"/>
</dbReference>
<dbReference type="InterPro" id="IPR023090">
    <property type="entry name" value="UPF0702_alpha/beta_dom_sf"/>
</dbReference>
<dbReference type="Gene3D" id="3.30.240.20">
    <property type="entry name" value="bsu07140 like domains"/>
    <property type="match status" value="1"/>
</dbReference>
<reference evidence="3" key="2">
    <citation type="submission" date="2020-01" db="EMBL/GenBank/DDBJ databases">
        <authorList>
            <person name="Hornung B."/>
        </authorList>
    </citation>
    <scope>NUCLEOTIDE SEQUENCE</scope>
    <source>
        <strain evidence="3">PacBioINE</strain>
    </source>
</reference>